<dbReference type="BioCyc" id="PMAR862515-HMP:GMOO-1787-MONOMER"/>
<dbReference type="Gene3D" id="3.40.50.1820">
    <property type="entry name" value="alpha/beta hydrolase"/>
    <property type="match status" value="1"/>
</dbReference>
<dbReference type="InterPro" id="IPR029058">
    <property type="entry name" value="AB_hydrolase_fold"/>
</dbReference>
<proteinExistence type="predicted"/>
<gene>
    <name evidence="1" type="ORF">HMPREF0658_1762</name>
</gene>
<dbReference type="STRING" id="862515.HMPREF0658_1762"/>
<dbReference type="eggNOG" id="COG4099">
    <property type="taxonomic scope" value="Bacteria"/>
</dbReference>
<name>E0NUA9_9BACT</name>
<evidence type="ECO:0000313" key="2">
    <source>
        <dbReference type="Proteomes" id="UP000004394"/>
    </source>
</evidence>
<keyword evidence="2" id="KW-1185">Reference proteome</keyword>
<evidence type="ECO:0008006" key="3">
    <source>
        <dbReference type="Google" id="ProtNLM"/>
    </source>
</evidence>
<dbReference type="PROSITE" id="PS51257">
    <property type="entry name" value="PROKAR_LIPOPROTEIN"/>
    <property type="match status" value="1"/>
</dbReference>
<sequence>MRHRYSICLYVFFCGILLLGASCKQSEQEDTPVVPATDSEIISYYRSISDAEIPAAPSAGMYREKIEPADVGTQQRRIWELWKQAHTGWTRVSDFAGMNATYKETVWEIPEKERMKVRLFTKGARPAGGYPLIIHLHGGGLYADAPGPWESLINTEEFEINFDLAHRVFQEGQPVAYMVPRMPDDRKGRWYFLPKRVAFKQAIQAAVLSGLVNPDKVYLTGISEGGYGSLRLGIFMPDYFAGVGPMAAAEKINGEAQNYRNTAFRMEVGEKDYQYGRADYAGIWQLEMKALHEQWPEDFVHEVNLQAGQGHEIDYTKVIPWLLNYTRRHYPKRITYRYYDLDGKDSYAAGVYYLGFQNLQPEKGSSLFFDVQHDGNRFVVETKAGQGKIGGSFCLYISEVDFSRPIEVTYNGKTVFHDKITPNVGTMVESTALFGDPSRVYPAKVTLKMQ</sequence>
<dbReference type="HOGENOM" id="CLU_039502_0_0_10"/>
<dbReference type="SUPFAM" id="SSF53474">
    <property type="entry name" value="alpha/beta-Hydrolases"/>
    <property type="match status" value="2"/>
</dbReference>
<protein>
    <recommendedName>
        <fullName evidence="3">Peptidase S9 prolyl oligopeptidase catalytic domain-containing protein</fullName>
    </recommendedName>
</protein>
<dbReference type="Proteomes" id="UP000004394">
    <property type="component" value="Unassembled WGS sequence"/>
</dbReference>
<dbReference type="AlphaFoldDB" id="E0NUA9"/>
<accession>E0NUA9</accession>
<evidence type="ECO:0000313" key="1">
    <source>
        <dbReference type="EMBL" id="EFM01200.1"/>
    </source>
</evidence>
<reference evidence="1" key="1">
    <citation type="submission" date="2010-07" db="EMBL/GenBank/DDBJ databases">
        <authorList>
            <person name="Muzny D."/>
            <person name="Qin X."/>
            <person name="Deng J."/>
            <person name="Jiang H."/>
            <person name="Liu Y."/>
            <person name="Qu J."/>
            <person name="Song X.-Z."/>
            <person name="Zhang L."/>
            <person name="Thornton R."/>
            <person name="Coyle M."/>
            <person name="Francisco L."/>
            <person name="Jackson L."/>
            <person name="Javaid M."/>
            <person name="Korchina V."/>
            <person name="Kovar C."/>
            <person name="Mata R."/>
            <person name="Mathew T."/>
            <person name="Ngo R."/>
            <person name="Nguyen L."/>
            <person name="Nguyen N."/>
            <person name="Okwuonu G."/>
            <person name="Ongeri F."/>
            <person name="Pham C."/>
            <person name="Simmons D."/>
            <person name="Wilczek-Boney K."/>
            <person name="Hale W."/>
            <person name="Jakkamsetti A."/>
            <person name="Pham P."/>
            <person name="Ruth R."/>
            <person name="San Lucas F."/>
            <person name="Warren J."/>
            <person name="Zhang J."/>
            <person name="Zhao Z."/>
            <person name="Zhou C."/>
            <person name="Zhu D."/>
            <person name="Lee S."/>
            <person name="Bess C."/>
            <person name="Blankenburg K."/>
            <person name="Forbes L."/>
            <person name="Fu Q."/>
            <person name="Gubbala S."/>
            <person name="Hirani K."/>
            <person name="Jayaseelan J.C."/>
            <person name="Lara F."/>
            <person name="Munidasa M."/>
            <person name="Palculict T."/>
            <person name="Patil S."/>
            <person name="Pu L.-L."/>
            <person name="Saada N."/>
            <person name="Tang L."/>
            <person name="Weissenberger G."/>
            <person name="Zhu Y."/>
            <person name="Hemphill L."/>
            <person name="Shang Y."/>
            <person name="Youmans B."/>
            <person name="Ayvaz T."/>
            <person name="Ross M."/>
            <person name="Santibanez J."/>
            <person name="Aqrawi P."/>
            <person name="Gross S."/>
            <person name="Joshi V."/>
            <person name="Fowler G."/>
            <person name="Nazareth L."/>
            <person name="Reid J."/>
            <person name="Worley K."/>
            <person name="Petrosino J."/>
            <person name="Highlander S."/>
            <person name="Gibbs R."/>
        </authorList>
    </citation>
    <scope>NUCLEOTIDE SEQUENCE [LARGE SCALE GENOMIC DNA]</scope>
    <source>
        <strain evidence="1">DSM 16973</strain>
    </source>
</reference>
<dbReference type="EMBL" id="AEEI01000052">
    <property type="protein sequence ID" value="EFM01200.1"/>
    <property type="molecule type" value="Genomic_DNA"/>
</dbReference>
<dbReference type="RefSeq" id="WP_006950011.1">
    <property type="nucleotide sequence ID" value="NZ_BAJI01000004.1"/>
</dbReference>
<organism evidence="1 2">
    <name type="scientific">Hoylesella marshii DSM 16973 = JCM 13450</name>
    <dbReference type="NCBI Taxonomy" id="862515"/>
    <lineage>
        <taxon>Bacteria</taxon>
        <taxon>Pseudomonadati</taxon>
        <taxon>Bacteroidota</taxon>
        <taxon>Bacteroidia</taxon>
        <taxon>Bacteroidales</taxon>
        <taxon>Prevotellaceae</taxon>
        <taxon>Hoylesella</taxon>
    </lineage>
</organism>
<dbReference type="OrthoDB" id="9764953at2"/>
<comment type="caution">
    <text evidence="1">The sequence shown here is derived from an EMBL/GenBank/DDBJ whole genome shotgun (WGS) entry which is preliminary data.</text>
</comment>